<evidence type="ECO:0000256" key="1">
    <source>
        <dbReference type="ARBA" id="ARBA00007274"/>
    </source>
</evidence>
<keyword evidence="3" id="KW-0677">Repeat</keyword>
<dbReference type="STRING" id="1842532.A7E78_00315"/>
<keyword evidence="2 5" id="KW-0808">Transferase</keyword>
<dbReference type="Proteomes" id="UP000182517">
    <property type="component" value="Chromosome"/>
</dbReference>
<dbReference type="Pfam" id="PF00132">
    <property type="entry name" value="Hexapep"/>
    <property type="match status" value="1"/>
</dbReference>
<evidence type="ECO:0000313" key="6">
    <source>
        <dbReference type="Proteomes" id="UP000182517"/>
    </source>
</evidence>
<dbReference type="InterPro" id="IPR011004">
    <property type="entry name" value="Trimer_LpxA-like_sf"/>
</dbReference>
<keyword evidence="6" id="KW-1185">Reference proteome</keyword>
<organism evidence="5 6">
    <name type="scientific">Syntrophotalea acetylenivorans</name>
    <dbReference type="NCBI Taxonomy" id="1842532"/>
    <lineage>
        <taxon>Bacteria</taxon>
        <taxon>Pseudomonadati</taxon>
        <taxon>Thermodesulfobacteriota</taxon>
        <taxon>Desulfuromonadia</taxon>
        <taxon>Desulfuromonadales</taxon>
        <taxon>Syntrophotaleaceae</taxon>
        <taxon>Syntrophotalea</taxon>
    </lineage>
</organism>
<dbReference type="Gene3D" id="2.160.10.10">
    <property type="entry name" value="Hexapeptide repeat proteins"/>
    <property type="match status" value="1"/>
</dbReference>
<dbReference type="SUPFAM" id="SSF51161">
    <property type="entry name" value="Trimeric LpxA-like enzymes"/>
    <property type="match status" value="1"/>
</dbReference>
<accession>A0A1L3GKG5</accession>
<dbReference type="RefSeq" id="WP_072282403.1">
    <property type="nucleotide sequence ID" value="NZ_CP015519.1"/>
</dbReference>
<reference evidence="5 6" key="1">
    <citation type="journal article" date="2017" name="Genome Announc.">
        <title>Complete Genome Sequences of Two Acetylene-Fermenting Pelobacter acetylenicus Strains.</title>
        <authorList>
            <person name="Sutton J.M."/>
            <person name="Baesman S.M."/>
            <person name="Fierst J.L."/>
            <person name="Poret-Peterson A.T."/>
            <person name="Oremland R.S."/>
            <person name="Dunlap D.S."/>
            <person name="Akob D.M."/>
        </authorList>
    </citation>
    <scope>NUCLEOTIDE SEQUENCE [LARGE SCALE GENOMIC DNA]</scope>
    <source>
        <strain evidence="5 6">SFB93</strain>
    </source>
</reference>
<dbReference type="KEGG" id="pef:A7E78_00315"/>
<dbReference type="PANTHER" id="PTHR43300">
    <property type="entry name" value="ACETYLTRANSFERASE"/>
    <property type="match status" value="1"/>
</dbReference>
<dbReference type="CDD" id="cd04647">
    <property type="entry name" value="LbH_MAT_like"/>
    <property type="match status" value="1"/>
</dbReference>
<comment type="similarity">
    <text evidence="1">Belongs to the transferase hexapeptide repeat family.</text>
</comment>
<evidence type="ECO:0000256" key="3">
    <source>
        <dbReference type="ARBA" id="ARBA00022737"/>
    </source>
</evidence>
<gene>
    <name evidence="5" type="ORF">A7E78_00315</name>
</gene>
<keyword evidence="4" id="KW-0012">Acyltransferase</keyword>
<dbReference type="InterPro" id="IPR001451">
    <property type="entry name" value="Hexapep"/>
</dbReference>
<name>A0A1L3GKG5_9BACT</name>
<proteinExistence type="inferred from homology"/>
<dbReference type="InterPro" id="IPR050179">
    <property type="entry name" value="Trans_hexapeptide_repeat"/>
</dbReference>
<sequence>MFLYLAKCLLRTYRNNQLLKLSQKFHREATIGPFFELELGASIKNESDDKGKIIIGHHCRINGTLACKEFGKIKIGNYSTIQSGASIECLQNISIGNFSAVAGCALVTDNNTHAIGIEEWIKHRIRTAPEGAGYPGLGNGWELSDSAPVKIGDGVWVGAGSTILKGVTVGDGAIVARGSVVTKDVVPFTIVAGNPARKVKDLPVPDKPIDEIVNEILVK</sequence>
<dbReference type="GO" id="GO:0016746">
    <property type="term" value="F:acyltransferase activity"/>
    <property type="evidence" value="ECO:0007669"/>
    <property type="project" value="UniProtKB-KW"/>
</dbReference>
<dbReference type="EMBL" id="CP015519">
    <property type="protein sequence ID" value="APG26443.1"/>
    <property type="molecule type" value="Genomic_DNA"/>
</dbReference>
<protein>
    <submittedName>
        <fullName evidence="5">Acetyltransferase</fullName>
    </submittedName>
</protein>
<dbReference type="PROSITE" id="PS00101">
    <property type="entry name" value="HEXAPEP_TRANSFERASES"/>
    <property type="match status" value="1"/>
</dbReference>
<evidence type="ECO:0000256" key="2">
    <source>
        <dbReference type="ARBA" id="ARBA00022679"/>
    </source>
</evidence>
<dbReference type="AlphaFoldDB" id="A0A1L3GKG5"/>
<evidence type="ECO:0000313" key="5">
    <source>
        <dbReference type="EMBL" id="APG26443.1"/>
    </source>
</evidence>
<dbReference type="InterPro" id="IPR018357">
    <property type="entry name" value="Hexapep_transf_CS"/>
</dbReference>
<evidence type="ECO:0000256" key="4">
    <source>
        <dbReference type="ARBA" id="ARBA00023315"/>
    </source>
</evidence>